<evidence type="ECO:0000256" key="2">
    <source>
        <dbReference type="ARBA" id="ARBA00022840"/>
    </source>
</evidence>
<dbReference type="GO" id="GO:0000307">
    <property type="term" value="C:cyclin-dependent protein kinase holoenzyme complex"/>
    <property type="evidence" value="ECO:0007669"/>
    <property type="project" value="TreeGrafter"/>
</dbReference>
<dbReference type="OrthoDB" id="1733191at2759"/>
<dbReference type="GO" id="GO:0005634">
    <property type="term" value="C:nucleus"/>
    <property type="evidence" value="ECO:0007669"/>
    <property type="project" value="TreeGrafter"/>
</dbReference>
<accession>A0A9Q1MRF0</accession>
<dbReference type="InterPro" id="IPR011009">
    <property type="entry name" value="Kinase-like_dom_sf"/>
</dbReference>
<dbReference type="GO" id="GO:0008353">
    <property type="term" value="F:RNA polymerase II CTD heptapeptide repeat kinase activity"/>
    <property type="evidence" value="ECO:0007669"/>
    <property type="project" value="TreeGrafter"/>
</dbReference>
<dbReference type="AlphaFoldDB" id="A0A9Q1MRF0"/>
<keyword evidence="1" id="KW-0547">Nucleotide-binding</keyword>
<gene>
    <name evidence="4" type="ORF">K7X08_019305</name>
</gene>
<dbReference type="GO" id="GO:0005524">
    <property type="term" value="F:ATP binding"/>
    <property type="evidence" value="ECO:0007669"/>
    <property type="project" value="UniProtKB-KW"/>
</dbReference>
<name>A0A9Q1MRF0_9SOLA</name>
<comment type="caution">
    <text evidence="4">The sequence shown here is derived from an EMBL/GenBank/DDBJ whole genome shotgun (WGS) entry which is preliminary data.</text>
</comment>
<dbReference type="PANTHER" id="PTHR24056">
    <property type="entry name" value="CELL DIVISION PROTEIN KINASE"/>
    <property type="match status" value="1"/>
</dbReference>
<dbReference type="Proteomes" id="UP001152561">
    <property type="component" value="Unassembled WGS sequence"/>
</dbReference>
<dbReference type="EMBL" id="JAJAGQ010000003">
    <property type="protein sequence ID" value="KAJ8567097.1"/>
    <property type="molecule type" value="Genomic_DNA"/>
</dbReference>
<proteinExistence type="predicted"/>
<dbReference type="Gene3D" id="1.10.510.10">
    <property type="entry name" value="Transferase(Phosphotransferase) domain 1"/>
    <property type="match status" value="1"/>
</dbReference>
<evidence type="ECO:0000313" key="5">
    <source>
        <dbReference type="Proteomes" id="UP001152561"/>
    </source>
</evidence>
<dbReference type="GO" id="GO:0032968">
    <property type="term" value="P:positive regulation of transcription elongation by RNA polymerase II"/>
    <property type="evidence" value="ECO:0007669"/>
    <property type="project" value="TreeGrafter"/>
</dbReference>
<dbReference type="InterPro" id="IPR050108">
    <property type="entry name" value="CDK"/>
</dbReference>
<dbReference type="PANTHER" id="PTHR24056:SF571">
    <property type="entry name" value="PROTEIN KINASE DOMAIN-CONTAINING PROTEIN"/>
    <property type="match status" value="1"/>
</dbReference>
<organism evidence="4 5">
    <name type="scientific">Anisodus acutangulus</name>
    <dbReference type="NCBI Taxonomy" id="402998"/>
    <lineage>
        <taxon>Eukaryota</taxon>
        <taxon>Viridiplantae</taxon>
        <taxon>Streptophyta</taxon>
        <taxon>Embryophyta</taxon>
        <taxon>Tracheophyta</taxon>
        <taxon>Spermatophyta</taxon>
        <taxon>Magnoliopsida</taxon>
        <taxon>eudicotyledons</taxon>
        <taxon>Gunneridae</taxon>
        <taxon>Pentapetalae</taxon>
        <taxon>asterids</taxon>
        <taxon>lamiids</taxon>
        <taxon>Solanales</taxon>
        <taxon>Solanaceae</taxon>
        <taxon>Solanoideae</taxon>
        <taxon>Hyoscyameae</taxon>
        <taxon>Anisodus</taxon>
    </lineage>
</organism>
<keyword evidence="5" id="KW-1185">Reference proteome</keyword>
<evidence type="ECO:0000256" key="1">
    <source>
        <dbReference type="ARBA" id="ARBA00022741"/>
    </source>
</evidence>
<feature type="region of interest" description="Disordered" evidence="3">
    <location>
        <begin position="277"/>
        <end position="300"/>
    </location>
</feature>
<evidence type="ECO:0000313" key="4">
    <source>
        <dbReference type="EMBL" id="KAJ8567097.1"/>
    </source>
</evidence>
<reference evidence="5" key="1">
    <citation type="journal article" date="2023" name="Proc. Natl. Acad. Sci. U.S.A.">
        <title>Genomic and structural basis for evolution of tropane alkaloid biosynthesis.</title>
        <authorList>
            <person name="Wanga Y.-J."/>
            <person name="Taina T."/>
            <person name="Yua J.-Y."/>
            <person name="Lia J."/>
            <person name="Xua B."/>
            <person name="Chenc J."/>
            <person name="D'Auriad J.C."/>
            <person name="Huanga J.-P."/>
            <person name="Huanga S.-X."/>
        </authorList>
    </citation>
    <scope>NUCLEOTIDE SEQUENCE [LARGE SCALE GENOMIC DNA]</scope>
    <source>
        <strain evidence="5">cv. KIB-2019</strain>
    </source>
</reference>
<keyword evidence="2" id="KW-0067">ATP-binding</keyword>
<sequence>MGCVSSKQATSHSPAHDSSMTVVDNLDPLLHIKVGFASLEKIKEEPEKEGKILIKFGRITEGEHLAAGWPVWLTAVAGEAIDGWMPFKSNMFQKLEKVEQLHKIFKLCGSPPDDYWKRSKLPLATMFKPKQPYDSTLRDRCKELPKTAVNLIETLLSIDPHKRGTASSALNSEYFNTKPYACDSSSLPKYPPNKEIDAKFREEAQRKRSSSTVQASELQEIQEKPGKLFKNQAISAKWFPQRKLRQMFMVLVEITDYDGQQGRIGFSGPLLCQSQKFDSKQDSQTRKAGRRSRFYGDWNG</sequence>
<dbReference type="SUPFAM" id="SSF56112">
    <property type="entry name" value="Protein kinase-like (PK-like)"/>
    <property type="match status" value="1"/>
</dbReference>
<evidence type="ECO:0000256" key="3">
    <source>
        <dbReference type="SAM" id="MobiDB-lite"/>
    </source>
</evidence>
<protein>
    <submittedName>
        <fullName evidence="4">Uncharacterized protein</fullName>
    </submittedName>
</protein>